<dbReference type="AlphaFoldDB" id="A0A0B1TF32"/>
<keyword evidence="4" id="KW-0732">Signal</keyword>
<dbReference type="GO" id="GO:0005615">
    <property type="term" value="C:extracellular space"/>
    <property type="evidence" value="ECO:0007669"/>
    <property type="project" value="TreeGrafter"/>
</dbReference>
<evidence type="ECO:0000256" key="1">
    <source>
        <dbReference type="ARBA" id="ARBA00009403"/>
    </source>
</evidence>
<feature type="domain" description="Cystatin" evidence="5">
    <location>
        <begin position="22"/>
        <end position="138"/>
    </location>
</feature>
<dbReference type="InterPro" id="IPR000010">
    <property type="entry name" value="Cystatin_dom"/>
</dbReference>
<evidence type="ECO:0000259" key="5">
    <source>
        <dbReference type="SMART" id="SM00043"/>
    </source>
</evidence>
<name>A0A0B1TF32_OESDE</name>
<accession>A0A0B1TF32</accession>
<dbReference type="GO" id="GO:0004869">
    <property type="term" value="F:cysteine-type endopeptidase inhibitor activity"/>
    <property type="evidence" value="ECO:0007669"/>
    <property type="project" value="UniProtKB-KW"/>
</dbReference>
<evidence type="ECO:0000313" key="6">
    <source>
        <dbReference type="EMBL" id="KHJ94005.1"/>
    </source>
</evidence>
<protein>
    <submittedName>
        <fullName evidence="6">Cystatin domain protein</fullName>
    </submittedName>
</protein>
<dbReference type="PANTHER" id="PTHR46186">
    <property type="entry name" value="CYSTATIN"/>
    <property type="match status" value="1"/>
</dbReference>
<dbReference type="MEROPS" id="I25.043"/>
<evidence type="ECO:0000313" key="7">
    <source>
        <dbReference type="Proteomes" id="UP000053660"/>
    </source>
</evidence>
<gene>
    <name evidence="6" type="ORF">OESDEN_06076</name>
</gene>
<dbReference type="GO" id="GO:0031982">
    <property type="term" value="C:vesicle"/>
    <property type="evidence" value="ECO:0007669"/>
    <property type="project" value="TreeGrafter"/>
</dbReference>
<reference evidence="6 7" key="1">
    <citation type="submission" date="2014-03" db="EMBL/GenBank/DDBJ databases">
        <title>Draft genome of the hookworm Oesophagostomum dentatum.</title>
        <authorList>
            <person name="Mitreva M."/>
        </authorList>
    </citation>
    <scope>NUCLEOTIDE SEQUENCE [LARGE SCALE GENOMIC DNA]</scope>
    <source>
        <strain evidence="6 7">OD-Hann</strain>
    </source>
</reference>
<evidence type="ECO:0000256" key="3">
    <source>
        <dbReference type="ARBA" id="ARBA00022704"/>
    </source>
</evidence>
<dbReference type="EMBL" id="KN550509">
    <property type="protein sequence ID" value="KHJ94005.1"/>
    <property type="molecule type" value="Genomic_DNA"/>
</dbReference>
<dbReference type="Gene3D" id="3.10.450.10">
    <property type="match status" value="1"/>
</dbReference>
<dbReference type="Proteomes" id="UP000053660">
    <property type="component" value="Unassembled WGS sequence"/>
</dbReference>
<comment type="similarity">
    <text evidence="1">Belongs to the cystatin family.</text>
</comment>
<dbReference type="Pfam" id="PF00031">
    <property type="entry name" value="Cystatin"/>
    <property type="match status" value="1"/>
</dbReference>
<dbReference type="SUPFAM" id="SSF54403">
    <property type="entry name" value="Cystatin/monellin"/>
    <property type="match status" value="1"/>
</dbReference>
<keyword evidence="7" id="KW-1185">Reference proteome</keyword>
<evidence type="ECO:0000256" key="2">
    <source>
        <dbReference type="ARBA" id="ARBA00022690"/>
    </source>
</evidence>
<feature type="chain" id="PRO_5018718110" evidence="4">
    <location>
        <begin position="22"/>
        <end position="144"/>
    </location>
</feature>
<keyword evidence="2" id="KW-0646">Protease inhibitor</keyword>
<dbReference type="InterPro" id="IPR046350">
    <property type="entry name" value="Cystatin_sf"/>
</dbReference>
<dbReference type="GO" id="GO:0005737">
    <property type="term" value="C:cytoplasm"/>
    <property type="evidence" value="ECO:0007669"/>
    <property type="project" value="TreeGrafter"/>
</dbReference>
<sequence length="144" mass="16134">MWHPLLVIVELFVLAFYITHGQLLGGHTPQDPNDPEFMEKAWKATATLNEAASNAGPYLMIPIKVVKAETQVVAGINYFLEVLFGESTCKKGHVAPSKVTKSNCQLRTNGNRALYKVELWEKAWEDFQQFTVSKIRNVAAGEKI</sequence>
<proteinExistence type="inferred from homology"/>
<feature type="signal peptide" evidence="4">
    <location>
        <begin position="1"/>
        <end position="21"/>
    </location>
</feature>
<dbReference type="SMART" id="SM00043">
    <property type="entry name" value="CY"/>
    <property type="match status" value="1"/>
</dbReference>
<dbReference type="CDD" id="cd00042">
    <property type="entry name" value="CY"/>
    <property type="match status" value="1"/>
</dbReference>
<organism evidence="6 7">
    <name type="scientific">Oesophagostomum dentatum</name>
    <name type="common">Nodular worm</name>
    <dbReference type="NCBI Taxonomy" id="61180"/>
    <lineage>
        <taxon>Eukaryota</taxon>
        <taxon>Metazoa</taxon>
        <taxon>Ecdysozoa</taxon>
        <taxon>Nematoda</taxon>
        <taxon>Chromadorea</taxon>
        <taxon>Rhabditida</taxon>
        <taxon>Rhabditina</taxon>
        <taxon>Rhabditomorpha</taxon>
        <taxon>Strongyloidea</taxon>
        <taxon>Strongylidae</taxon>
        <taxon>Oesophagostomum</taxon>
    </lineage>
</organism>
<dbReference type="PANTHER" id="PTHR46186:SF2">
    <property type="entry name" value="CYSTATIN"/>
    <property type="match status" value="1"/>
</dbReference>
<dbReference type="OrthoDB" id="110606at2759"/>
<evidence type="ECO:0000256" key="4">
    <source>
        <dbReference type="SAM" id="SignalP"/>
    </source>
</evidence>
<keyword evidence="3" id="KW-0789">Thiol protease inhibitor</keyword>